<accession>A0AA41QAI1</accession>
<proteinExistence type="predicted"/>
<evidence type="ECO:0000313" key="2">
    <source>
        <dbReference type="Proteomes" id="UP001165405"/>
    </source>
</evidence>
<sequence length="140" mass="15475">MEPTNEVKTDRNLTDDECWQLLGSQEVGRLATAAAGEPEIFPVNFAVRERALYINTTPGSKLVEIAVNHKVAFEIDQWGPDVAYSVVLKGTAEILETEADRAEAIATGLVSFTTTDKEEWVRITPTEVTGRRLKRQRSAG</sequence>
<protein>
    <submittedName>
        <fullName evidence="1">Pyridoxamine 5'-phosphate oxidase family protein</fullName>
    </submittedName>
</protein>
<dbReference type="SUPFAM" id="SSF50475">
    <property type="entry name" value="FMN-binding split barrel"/>
    <property type="match status" value="1"/>
</dbReference>
<dbReference type="AlphaFoldDB" id="A0AA41QAI1"/>
<dbReference type="RefSeq" id="WP_236087249.1">
    <property type="nucleotide sequence ID" value="NZ_JAKGSG010000005.1"/>
</dbReference>
<dbReference type="Pfam" id="PF12900">
    <property type="entry name" value="Pyridox_ox_2"/>
    <property type="match status" value="1"/>
</dbReference>
<evidence type="ECO:0000313" key="1">
    <source>
        <dbReference type="EMBL" id="MCF4119557.1"/>
    </source>
</evidence>
<organism evidence="1 2">
    <name type="scientific">Antribacter soli</name>
    <dbReference type="NCBI Taxonomy" id="2910976"/>
    <lineage>
        <taxon>Bacteria</taxon>
        <taxon>Bacillati</taxon>
        <taxon>Actinomycetota</taxon>
        <taxon>Actinomycetes</taxon>
        <taxon>Micrococcales</taxon>
        <taxon>Promicromonosporaceae</taxon>
        <taxon>Antribacter</taxon>
    </lineage>
</organism>
<name>A0AA41QAI1_9MICO</name>
<dbReference type="EMBL" id="JAKGSG010000005">
    <property type="protein sequence ID" value="MCF4119557.1"/>
    <property type="molecule type" value="Genomic_DNA"/>
</dbReference>
<dbReference type="Gene3D" id="2.30.110.10">
    <property type="entry name" value="Electron Transport, Fmn-binding Protein, Chain A"/>
    <property type="match status" value="1"/>
</dbReference>
<dbReference type="InterPro" id="IPR012349">
    <property type="entry name" value="Split_barrel_FMN-bd"/>
</dbReference>
<comment type="caution">
    <text evidence="1">The sequence shown here is derived from an EMBL/GenBank/DDBJ whole genome shotgun (WGS) entry which is preliminary data.</text>
</comment>
<dbReference type="Proteomes" id="UP001165405">
    <property type="component" value="Unassembled WGS sequence"/>
</dbReference>
<reference evidence="1" key="1">
    <citation type="submission" date="2022-01" db="EMBL/GenBank/DDBJ databases">
        <title>Antribacter sp. nov., isolated from Guizhou of China.</title>
        <authorList>
            <person name="Chengliang C."/>
            <person name="Ya Z."/>
        </authorList>
    </citation>
    <scope>NUCLEOTIDE SEQUENCE</scope>
    <source>
        <strain evidence="1">KLBMP 9083</strain>
    </source>
</reference>
<dbReference type="InterPro" id="IPR024747">
    <property type="entry name" value="Pyridox_Oxase-rel"/>
</dbReference>
<gene>
    <name evidence="1" type="ORF">L1785_01015</name>
</gene>
<keyword evidence="2" id="KW-1185">Reference proteome</keyword>